<organism evidence="1 2">
    <name type="scientific">Diversispora epigaea</name>
    <dbReference type="NCBI Taxonomy" id="1348612"/>
    <lineage>
        <taxon>Eukaryota</taxon>
        <taxon>Fungi</taxon>
        <taxon>Fungi incertae sedis</taxon>
        <taxon>Mucoromycota</taxon>
        <taxon>Glomeromycotina</taxon>
        <taxon>Glomeromycetes</taxon>
        <taxon>Diversisporales</taxon>
        <taxon>Diversisporaceae</taxon>
        <taxon>Diversispora</taxon>
    </lineage>
</organism>
<proteinExistence type="predicted"/>
<sequence length="156" mass="17821">MIKSAKQIIGSLDEISEKTKKELIDCTDKYVVDNVTKKVIVEKKKTEVIATITSTQMKDDSFEINEKITKELDVSFTSSNDICDPEIEKELLDASDKYVIDKATQEAIGNNRASRFGSFVDIEMNVEILMKDIFWLIMVDLISRGTERDTNRWTIS</sequence>
<accession>A0A397II01</accession>
<keyword evidence="2" id="KW-1185">Reference proteome</keyword>
<name>A0A397II01_9GLOM</name>
<evidence type="ECO:0000313" key="1">
    <source>
        <dbReference type="EMBL" id="RHZ75465.1"/>
    </source>
</evidence>
<gene>
    <name evidence="1" type="ORF">Glove_213g81</name>
</gene>
<evidence type="ECO:0000313" key="2">
    <source>
        <dbReference type="Proteomes" id="UP000266861"/>
    </source>
</evidence>
<dbReference type="AlphaFoldDB" id="A0A397II01"/>
<dbReference type="EMBL" id="PQFF01000198">
    <property type="protein sequence ID" value="RHZ75465.1"/>
    <property type="molecule type" value="Genomic_DNA"/>
</dbReference>
<reference evidence="1 2" key="1">
    <citation type="submission" date="2018-08" db="EMBL/GenBank/DDBJ databases">
        <title>Genome and evolution of the arbuscular mycorrhizal fungus Diversispora epigaea (formerly Glomus versiforme) and its bacterial endosymbionts.</title>
        <authorList>
            <person name="Sun X."/>
            <person name="Fei Z."/>
            <person name="Harrison M."/>
        </authorList>
    </citation>
    <scope>NUCLEOTIDE SEQUENCE [LARGE SCALE GENOMIC DNA]</scope>
    <source>
        <strain evidence="1 2">IT104</strain>
    </source>
</reference>
<protein>
    <submittedName>
        <fullName evidence="1">Uncharacterized protein</fullName>
    </submittedName>
</protein>
<dbReference type="Proteomes" id="UP000266861">
    <property type="component" value="Unassembled WGS sequence"/>
</dbReference>
<comment type="caution">
    <text evidence="1">The sequence shown here is derived from an EMBL/GenBank/DDBJ whole genome shotgun (WGS) entry which is preliminary data.</text>
</comment>